<reference evidence="8" key="1">
    <citation type="submission" date="2021-02" db="EMBL/GenBank/DDBJ databases">
        <title>First Annotated Genome of the Yellow-green Alga Tribonema minus.</title>
        <authorList>
            <person name="Mahan K.M."/>
        </authorList>
    </citation>
    <scope>NUCLEOTIDE SEQUENCE</scope>
    <source>
        <strain evidence="8">UTEX B ZZ1240</strain>
    </source>
</reference>
<evidence type="ECO:0000256" key="6">
    <source>
        <dbReference type="SAM" id="SignalP"/>
    </source>
</evidence>
<dbReference type="PROSITE" id="PS51257">
    <property type="entry name" value="PROKAR_LIPOPROTEIN"/>
    <property type="match status" value="1"/>
</dbReference>
<keyword evidence="9" id="KW-1185">Reference proteome</keyword>
<dbReference type="SUPFAM" id="SSF54373">
    <property type="entry name" value="FAD-linked reductases, C-terminal domain"/>
    <property type="match status" value="1"/>
</dbReference>
<keyword evidence="4 5" id="KW-0274">FAD</keyword>
<dbReference type="PANTHER" id="PTHR11552">
    <property type="entry name" value="GLUCOSE-METHANOL-CHOLINE GMC OXIDOREDUCTASE"/>
    <property type="match status" value="1"/>
</dbReference>
<dbReference type="Pfam" id="PF05199">
    <property type="entry name" value="GMC_oxred_C"/>
    <property type="match status" value="1"/>
</dbReference>
<evidence type="ECO:0000313" key="9">
    <source>
        <dbReference type="Proteomes" id="UP000664859"/>
    </source>
</evidence>
<dbReference type="Pfam" id="PF00732">
    <property type="entry name" value="GMC_oxred_N"/>
    <property type="match status" value="1"/>
</dbReference>
<evidence type="ECO:0000256" key="1">
    <source>
        <dbReference type="ARBA" id="ARBA00001974"/>
    </source>
</evidence>
<organism evidence="8 9">
    <name type="scientific">Tribonema minus</name>
    <dbReference type="NCBI Taxonomy" id="303371"/>
    <lineage>
        <taxon>Eukaryota</taxon>
        <taxon>Sar</taxon>
        <taxon>Stramenopiles</taxon>
        <taxon>Ochrophyta</taxon>
        <taxon>PX clade</taxon>
        <taxon>Xanthophyceae</taxon>
        <taxon>Tribonematales</taxon>
        <taxon>Tribonemataceae</taxon>
        <taxon>Tribonema</taxon>
    </lineage>
</organism>
<feature type="signal peptide" evidence="6">
    <location>
        <begin position="1"/>
        <end position="23"/>
    </location>
</feature>
<dbReference type="GO" id="GO:0050660">
    <property type="term" value="F:flavin adenine dinucleotide binding"/>
    <property type="evidence" value="ECO:0007669"/>
    <property type="project" value="InterPro"/>
</dbReference>
<feature type="chain" id="PRO_5032735758" description="Glucose-methanol-choline oxidoreductase N-terminal domain-containing protein" evidence="6">
    <location>
        <begin position="24"/>
        <end position="700"/>
    </location>
</feature>
<evidence type="ECO:0000256" key="3">
    <source>
        <dbReference type="ARBA" id="ARBA00022630"/>
    </source>
</evidence>
<evidence type="ECO:0000256" key="5">
    <source>
        <dbReference type="PIRSR" id="PIRSR000137-2"/>
    </source>
</evidence>
<keyword evidence="6" id="KW-0732">Signal</keyword>
<dbReference type="PIRSF" id="PIRSF000137">
    <property type="entry name" value="Alcohol_oxidase"/>
    <property type="match status" value="1"/>
</dbReference>
<keyword evidence="3" id="KW-0285">Flavoprotein</keyword>
<dbReference type="InterPro" id="IPR007867">
    <property type="entry name" value="GMC_OxRtase_C"/>
</dbReference>
<comment type="caution">
    <text evidence="8">The sequence shown here is derived from an EMBL/GenBank/DDBJ whole genome shotgun (WGS) entry which is preliminary data.</text>
</comment>
<dbReference type="SUPFAM" id="SSF51905">
    <property type="entry name" value="FAD/NAD(P)-binding domain"/>
    <property type="match status" value="1"/>
</dbReference>
<comment type="similarity">
    <text evidence="2">Belongs to the GMC oxidoreductase family.</text>
</comment>
<dbReference type="InterPro" id="IPR012132">
    <property type="entry name" value="GMC_OxRdtase"/>
</dbReference>
<dbReference type="Gene3D" id="3.50.50.60">
    <property type="entry name" value="FAD/NAD(P)-binding domain"/>
    <property type="match status" value="2"/>
</dbReference>
<dbReference type="Gene3D" id="3.30.560.10">
    <property type="entry name" value="Glucose Oxidase, domain 3"/>
    <property type="match status" value="1"/>
</dbReference>
<evidence type="ECO:0000256" key="2">
    <source>
        <dbReference type="ARBA" id="ARBA00010790"/>
    </source>
</evidence>
<sequence length="700" mass="76633">MRRHRWSPLVVALLGCWIRGAQSDPGFTSLSSSDEYDYVVVGAGTAGSILAAKLATTHKRSEQPFAVFGGFIRTDALPLLVVSTGPVAGHDHMQHKFNSVNSHVQVEIIMSHLHSPEHNAKVISASETHCSWMLVDHSLCRCWYKVLLLEAGPRTDVAGPLLSEAELKYFTVPGIWGQRCVYNTQLDCTTDWGFVTTTAPPRTGVHSTLWFGKNTGGSGTQNAMQYMHAARADFEMWSSFGPEYEKIWNPSAMSKAFKDMESAIPALQANSPHTYGTDGPIAVSAPLYKQPGFRDWYKEAWQQAGLPLVNDQNGPNDELGGRLGLAEDKFNIDANGRRSDTYTTCVLPLLRKGKHHDKRIKFTLITGATVTKIVFRDGSDPPVATGVRYITTSGNEVHVKVRKEVVLSAGTVMSPTLLLQSGVGPADHLEAVGVPVVLDLPGVGTEVKDHSTFTVNYLFKGGERIYIEDVINPEKFEANNELYFDHKHHHKGPLTSVAIPYTVYMRYPDYMEGEAGTIIPLGPNLEITPTATQGGPTPPGGCNSDPCTGFRTPVLLTQQKSPGGTVRLRSSDPQDRPIINLNYLSADEDVQVMYQGLLKARSVIAQSALSERAYESYPQNRVTSYETFKELLVHGGMFRKGGHYYGGCTLGDVVDHKLRVKGLANVRVADASVIPQISTRPQGTIMLIGAVAADLILHHR</sequence>
<dbReference type="PROSITE" id="PS00624">
    <property type="entry name" value="GMC_OXRED_2"/>
    <property type="match status" value="1"/>
</dbReference>
<dbReference type="EMBL" id="JAFCMP010000196">
    <property type="protein sequence ID" value="KAG5183630.1"/>
    <property type="molecule type" value="Genomic_DNA"/>
</dbReference>
<dbReference type="AlphaFoldDB" id="A0A835YYA0"/>
<dbReference type="InterPro" id="IPR036188">
    <property type="entry name" value="FAD/NAD-bd_sf"/>
</dbReference>
<dbReference type="InterPro" id="IPR000172">
    <property type="entry name" value="GMC_OxRdtase_N"/>
</dbReference>
<feature type="binding site" evidence="5">
    <location>
        <position position="370"/>
    </location>
    <ligand>
        <name>FAD</name>
        <dbReference type="ChEBI" id="CHEBI:57692"/>
    </ligand>
</feature>
<feature type="binding site" evidence="5">
    <location>
        <begin position="681"/>
        <end position="682"/>
    </location>
    <ligand>
        <name>FAD</name>
        <dbReference type="ChEBI" id="CHEBI:57692"/>
    </ligand>
</feature>
<evidence type="ECO:0000313" key="8">
    <source>
        <dbReference type="EMBL" id="KAG5183630.1"/>
    </source>
</evidence>
<dbReference type="Proteomes" id="UP000664859">
    <property type="component" value="Unassembled WGS sequence"/>
</dbReference>
<name>A0A835YYA0_9STRA</name>
<evidence type="ECO:0000259" key="7">
    <source>
        <dbReference type="PROSITE" id="PS00624"/>
    </source>
</evidence>
<feature type="domain" description="Glucose-methanol-choline oxidoreductase N-terminal" evidence="7">
    <location>
        <begin position="410"/>
        <end position="424"/>
    </location>
</feature>
<evidence type="ECO:0000256" key="4">
    <source>
        <dbReference type="ARBA" id="ARBA00022827"/>
    </source>
</evidence>
<comment type="cofactor">
    <cofactor evidence="1 5">
        <name>FAD</name>
        <dbReference type="ChEBI" id="CHEBI:57692"/>
    </cofactor>
</comment>
<dbReference type="OrthoDB" id="269227at2759"/>
<dbReference type="PANTHER" id="PTHR11552:SF147">
    <property type="entry name" value="CHOLINE DEHYDROGENASE, MITOCHONDRIAL"/>
    <property type="match status" value="1"/>
</dbReference>
<dbReference type="GO" id="GO:0016614">
    <property type="term" value="F:oxidoreductase activity, acting on CH-OH group of donors"/>
    <property type="evidence" value="ECO:0007669"/>
    <property type="project" value="InterPro"/>
</dbReference>
<protein>
    <recommendedName>
        <fullName evidence="7">Glucose-methanol-choline oxidoreductase N-terminal domain-containing protein</fullName>
    </recommendedName>
</protein>
<accession>A0A835YYA0</accession>
<gene>
    <name evidence="8" type="ORF">JKP88DRAFT_268701</name>
</gene>
<proteinExistence type="inferred from homology"/>